<accession>A0A538UCJ6</accession>
<dbReference type="Proteomes" id="UP000319771">
    <property type="component" value="Unassembled WGS sequence"/>
</dbReference>
<evidence type="ECO:0000256" key="2">
    <source>
        <dbReference type="ARBA" id="ARBA00022475"/>
    </source>
</evidence>
<sequence length="269" mass="27652">MSRPCVARRSAAGLTRRLAALAAVGTLLAAGVTPGRADEAAATPATPSHPRTKVARLWDDSWRLAHEDERRFLRRRTADILLGGAALSGACVTFEDADRQARSLSGSPWRQVADVGNTYGNAVTLGVGALALLGTGQAVGDRNARDAGFEAGRALAYTYGIVGGLKLATRRPRPDGGDYSFPSGHAAGAFAVAPVLARRFGPVVAVPAYALAVAAVIGRLEARRHYLSDVVFGAALGTSVGLAVAGPHDRPTRVGLRVGPASAGIAVGF</sequence>
<dbReference type="EMBL" id="VBPB01000057">
    <property type="protein sequence ID" value="TMQ73604.1"/>
    <property type="molecule type" value="Genomic_DNA"/>
</dbReference>
<dbReference type="GO" id="GO:0016787">
    <property type="term" value="F:hydrolase activity"/>
    <property type="evidence" value="ECO:0007669"/>
    <property type="project" value="UniProtKB-KW"/>
</dbReference>
<dbReference type="PANTHER" id="PTHR14969:SF62">
    <property type="entry name" value="DECAPRENYLPHOSPHORYL-5-PHOSPHORIBOSE PHOSPHATASE RV3807C-RELATED"/>
    <property type="match status" value="1"/>
</dbReference>
<dbReference type="AlphaFoldDB" id="A0A538UCJ6"/>
<feature type="signal peptide" evidence="7">
    <location>
        <begin position="1"/>
        <end position="29"/>
    </location>
</feature>
<comment type="caution">
    <text evidence="9">The sequence shown here is derived from an EMBL/GenBank/DDBJ whole genome shotgun (WGS) entry which is preliminary data.</text>
</comment>
<proteinExistence type="predicted"/>
<keyword evidence="3" id="KW-0812">Transmembrane</keyword>
<keyword evidence="2" id="KW-1003">Cell membrane</keyword>
<dbReference type="Gene3D" id="1.20.144.10">
    <property type="entry name" value="Phosphatidic acid phosphatase type 2/haloperoxidase"/>
    <property type="match status" value="1"/>
</dbReference>
<evidence type="ECO:0000256" key="5">
    <source>
        <dbReference type="ARBA" id="ARBA00022989"/>
    </source>
</evidence>
<protein>
    <submittedName>
        <fullName evidence="9">Phosphatase PAP2 family protein</fullName>
    </submittedName>
</protein>
<dbReference type="SUPFAM" id="SSF48317">
    <property type="entry name" value="Acid phosphatase/Vanadium-dependent haloperoxidase"/>
    <property type="match status" value="1"/>
</dbReference>
<dbReference type="Pfam" id="PF01569">
    <property type="entry name" value="PAP2"/>
    <property type="match status" value="1"/>
</dbReference>
<evidence type="ECO:0000256" key="1">
    <source>
        <dbReference type="ARBA" id="ARBA00004651"/>
    </source>
</evidence>
<dbReference type="PANTHER" id="PTHR14969">
    <property type="entry name" value="SPHINGOSINE-1-PHOSPHATE PHOSPHOHYDROLASE"/>
    <property type="match status" value="1"/>
</dbReference>
<evidence type="ECO:0000256" key="4">
    <source>
        <dbReference type="ARBA" id="ARBA00022801"/>
    </source>
</evidence>
<dbReference type="CDD" id="cd03394">
    <property type="entry name" value="PAP2_like_5"/>
    <property type="match status" value="1"/>
</dbReference>
<organism evidence="9 10">
    <name type="scientific">Eiseniibacteriota bacterium</name>
    <dbReference type="NCBI Taxonomy" id="2212470"/>
    <lineage>
        <taxon>Bacteria</taxon>
        <taxon>Candidatus Eiseniibacteriota</taxon>
    </lineage>
</organism>
<evidence type="ECO:0000256" key="7">
    <source>
        <dbReference type="SAM" id="SignalP"/>
    </source>
</evidence>
<evidence type="ECO:0000313" key="10">
    <source>
        <dbReference type="Proteomes" id="UP000319771"/>
    </source>
</evidence>
<comment type="subcellular location">
    <subcellularLocation>
        <location evidence="1">Cell membrane</location>
        <topology evidence="1">Multi-pass membrane protein</topology>
    </subcellularLocation>
</comment>
<keyword evidence="7" id="KW-0732">Signal</keyword>
<feature type="domain" description="Phosphatidic acid phosphatase type 2/haloperoxidase" evidence="8">
    <location>
        <begin position="151"/>
        <end position="245"/>
    </location>
</feature>
<keyword evidence="6" id="KW-0472">Membrane</keyword>
<evidence type="ECO:0000256" key="6">
    <source>
        <dbReference type="ARBA" id="ARBA00023136"/>
    </source>
</evidence>
<feature type="chain" id="PRO_5022000972" evidence="7">
    <location>
        <begin position="30"/>
        <end position="269"/>
    </location>
</feature>
<keyword evidence="4" id="KW-0378">Hydrolase</keyword>
<dbReference type="InterPro" id="IPR000326">
    <property type="entry name" value="PAP2/HPO"/>
</dbReference>
<gene>
    <name evidence="9" type="ORF">E6K81_03935</name>
</gene>
<name>A0A538UCJ6_UNCEI</name>
<dbReference type="GO" id="GO:0005886">
    <property type="term" value="C:plasma membrane"/>
    <property type="evidence" value="ECO:0007669"/>
    <property type="project" value="UniProtKB-SubCell"/>
</dbReference>
<dbReference type="InterPro" id="IPR036938">
    <property type="entry name" value="PAP2/HPO_sf"/>
</dbReference>
<reference evidence="9 10" key="1">
    <citation type="journal article" date="2019" name="Nat. Microbiol.">
        <title>Mediterranean grassland soil C-N compound turnover is dependent on rainfall and depth, and is mediated by genomically divergent microorganisms.</title>
        <authorList>
            <person name="Diamond S."/>
            <person name="Andeer P.F."/>
            <person name="Li Z."/>
            <person name="Crits-Christoph A."/>
            <person name="Burstein D."/>
            <person name="Anantharaman K."/>
            <person name="Lane K.R."/>
            <person name="Thomas B.C."/>
            <person name="Pan C."/>
            <person name="Northen T.R."/>
            <person name="Banfield J.F."/>
        </authorList>
    </citation>
    <scope>NUCLEOTIDE SEQUENCE [LARGE SCALE GENOMIC DNA]</scope>
    <source>
        <strain evidence="9">WS_11</strain>
    </source>
</reference>
<keyword evidence="5" id="KW-1133">Transmembrane helix</keyword>
<dbReference type="SMART" id="SM00014">
    <property type="entry name" value="acidPPc"/>
    <property type="match status" value="1"/>
</dbReference>
<evidence type="ECO:0000259" key="8">
    <source>
        <dbReference type="SMART" id="SM00014"/>
    </source>
</evidence>
<evidence type="ECO:0000256" key="3">
    <source>
        <dbReference type="ARBA" id="ARBA00022692"/>
    </source>
</evidence>
<evidence type="ECO:0000313" key="9">
    <source>
        <dbReference type="EMBL" id="TMQ73604.1"/>
    </source>
</evidence>